<organism evidence="1 2">
    <name type="scientific">Dictyocaulus viviparus</name>
    <name type="common">Bovine lungworm</name>
    <dbReference type="NCBI Taxonomy" id="29172"/>
    <lineage>
        <taxon>Eukaryota</taxon>
        <taxon>Metazoa</taxon>
        <taxon>Ecdysozoa</taxon>
        <taxon>Nematoda</taxon>
        <taxon>Chromadorea</taxon>
        <taxon>Rhabditida</taxon>
        <taxon>Rhabditina</taxon>
        <taxon>Rhabditomorpha</taxon>
        <taxon>Strongyloidea</taxon>
        <taxon>Metastrongylidae</taxon>
        <taxon>Dictyocaulus</taxon>
    </lineage>
</organism>
<gene>
    <name evidence="1" type="ORF">DICVIV_02245</name>
</gene>
<feature type="non-terminal residue" evidence="1">
    <location>
        <position position="1"/>
    </location>
</feature>
<dbReference type="Proteomes" id="UP000053766">
    <property type="component" value="Unassembled WGS sequence"/>
</dbReference>
<accession>A0A0D8Y5Y4</accession>
<reference evidence="1 2" key="1">
    <citation type="submission" date="2013-11" db="EMBL/GenBank/DDBJ databases">
        <title>Draft genome of the bovine lungworm Dictyocaulus viviparus.</title>
        <authorList>
            <person name="Mitreva M."/>
        </authorList>
    </citation>
    <scope>NUCLEOTIDE SEQUENCE [LARGE SCALE GENOMIC DNA]</scope>
    <source>
        <strain evidence="1 2">HannoverDv2000</strain>
    </source>
</reference>
<dbReference type="STRING" id="29172.A0A0D8Y5Y4"/>
<evidence type="ECO:0000313" key="1">
    <source>
        <dbReference type="EMBL" id="KJH51612.1"/>
    </source>
</evidence>
<dbReference type="OrthoDB" id="5850423at2759"/>
<sequence>CSICIEGRPIIRRTKRSLDCVRCTYLQPSERIKNPFVVQPLPTSPYGIPPAHIRKKRSGKCLRRDKYSSNSNCEVDEFLVTRMKRQAYNPSGILDIVKMMSKTMASASSHGCIKFPACVLAKRKRRKRHAARLERYHMAKIAYERVIKDHHEYHTRQKRQFFAPDANAACVPCPAWVTLALASRKKRSTTSSEEHDNDIPRMSISEAIADIRKKAGYKLGFDGLVFRLVEENVYDAATDLMVNELKEIFSHPLSMRQSRIALPSPNVGIESNEAYSDVILVKDRGLNNPDVQNLMLKFNYFYLICSFSIKNYLLLLVDSC</sequence>
<name>A0A0D8Y5Y4_DICVI</name>
<proteinExistence type="predicted"/>
<protein>
    <submittedName>
        <fullName evidence="1">Uncharacterized protein</fullName>
    </submittedName>
</protein>
<dbReference type="AlphaFoldDB" id="A0A0D8Y5Y4"/>
<dbReference type="EMBL" id="KN716180">
    <property type="protein sequence ID" value="KJH51612.1"/>
    <property type="molecule type" value="Genomic_DNA"/>
</dbReference>
<keyword evidence="2" id="KW-1185">Reference proteome</keyword>
<evidence type="ECO:0000313" key="2">
    <source>
        <dbReference type="Proteomes" id="UP000053766"/>
    </source>
</evidence>
<reference evidence="2" key="2">
    <citation type="journal article" date="2016" name="Sci. Rep.">
        <title>Dictyocaulus viviparus genome, variome and transcriptome elucidate lungworm biology and support future intervention.</title>
        <authorList>
            <person name="McNulty S.N."/>
            <person name="Strube C."/>
            <person name="Rosa B.A."/>
            <person name="Martin J.C."/>
            <person name="Tyagi R."/>
            <person name="Choi Y.J."/>
            <person name="Wang Q."/>
            <person name="Hallsworth Pepin K."/>
            <person name="Zhang X."/>
            <person name="Ozersky P."/>
            <person name="Wilson R.K."/>
            <person name="Sternberg P.W."/>
            <person name="Gasser R.B."/>
            <person name="Mitreva M."/>
        </authorList>
    </citation>
    <scope>NUCLEOTIDE SEQUENCE [LARGE SCALE GENOMIC DNA]</scope>
    <source>
        <strain evidence="2">HannoverDv2000</strain>
    </source>
</reference>